<protein>
    <recommendedName>
        <fullName evidence="2">DNA (cytosine-5-)-methyltransferase</fullName>
        <ecNumber evidence="2">2.1.1.37</ecNumber>
    </recommendedName>
</protein>
<comment type="caution">
    <text evidence="10">The sequence shown here is derived from an EMBL/GenBank/DDBJ whole genome shotgun (WGS) entry which is preliminary data.</text>
</comment>
<dbReference type="InterPro" id="IPR050390">
    <property type="entry name" value="C5-Methyltransferase"/>
</dbReference>
<evidence type="ECO:0000256" key="7">
    <source>
        <dbReference type="PROSITE-ProRule" id="PRU01016"/>
    </source>
</evidence>
<feature type="region of interest" description="Disordered" evidence="8">
    <location>
        <begin position="1306"/>
        <end position="1400"/>
    </location>
</feature>
<keyword evidence="3 7" id="KW-0489">Methyltransferase</keyword>
<evidence type="ECO:0000256" key="6">
    <source>
        <dbReference type="ARBA" id="ARBA00023242"/>
    </source>
</evidence>
<keyword evidence="11" id="KW-1185">Reference proteome</keyword>
<dbReference type="OrthoDB" id="5376140at2759"/>
<evidence type="ECO:0000256" key="1">
    <source>
        <dbReference type="ARBA" id="ARBA00004123"/>
    </source>
</evidence>
<evidence type="ECO:0000256" key="8">
    <source>
        <dbReference type="SAM" id="MobiDB-lite"/>
    </source>
</evidence>
<dbReference type="GO" id="GO:0044027">
    <property type="term" value="P:negative regulation of gene expression via chromosomal CpG island methylation"/>
    <property type="evidence" value="ECO:0007669"/>
    <property type="project" value="TreeGrafter"/>
</dbReference>
<dbReference type="FunFam" id="3.90.120.10:FF:000002">
    <property type="entry name" value="DNA (cytosine-5)-methyltransferase"/>
    <property type="match status" value="1"/>
</dbReference>
<reference evidence="10" key="1">
    <citation type="journal article" date="2020" name="bioRxiv">
        <title>Comparative genomics of Chlamydomonas.</title>
        <authorList>
            <person name="Craig R.J."/>
            <person name="Hasan A.R."/>
            <person name="Ness R.W."/>
            <person name="Keightley P.D."/>
        </authorList>
    </citation>
    <scope>NUCLEOTIDE SEQUENCE</scope>
    <source>
        <strain evidence="10">CCAP 11/70</strain>
    </source>
</reference>
<dbReference type="GO" id="GO:0003677">
    <property type="term" value="F:DNA binding"/>
    <property type="evidence" value="ECO:0007669"/>
    <property type="project" value="TreeGrafter"/>
</dbReference>
<feature type="domain" description="RFTS" evidence="9">
    <location>
        <begin position="669"/>
        <end position="838"/>
    </location>
</feature>
<dbReference type="Proteomes" id="UP000612055">
    <property type="component" value="Unassembled WGS sequence"/>
</dbReference>
<evidence type="ECO:0000256" key="5">
    <source>
        <dbReference type="ARBA" id="ARBA00022691"/>
    </source>
</evidence>
<feature type="compositionally biased region" description="Acidic residues" evidence="8">
    <location>
        <begin position="1066"/>
        <end position="1078"/>
    </location>
</feature>
<feature type="compositionally biased region" description="Low complexity" evidence="8">
    <location>
        <begin position="113"/>
        <end position="145"/>
    </location>
</feature>
<evidence type="ECO:0000313" key="11">
    <source>
        <dbReference type="Proteomes" id="UP000612055"/>
    </source>
</evidence>
<feature type="compositionally biased region" description="Acidic residues" evidence="8">
    <location>
        <begin position="213"/>
        <end position="235"/>
    </location>
</feature>
<keyword evidence="6" id="KW-0539">Nucleus</keyword>
<feature type="region of interest" description="Disordered" evidence="8">
    <location>
        <begin position="903"/>
        <end position="947"/>
    </location>
</feature>
<feature type="compositionally biased region" description="Low complexity" evidence="8">
    <location>
        <begin position="1532"/>
        <end position="1546"/>
    </location>
</feature>
<keyword evidence="5 7" id="KW-0949">S-adenosyl-L-methionine</keyword>
<feature type="active site" evidence="7">
    <location>
        <position position="1688"/>
    </location>
</feature>
<feature type="compositionally biased region" description="Low complexity" evidence="8">
    <location>
        <begin position="203"/>
        <end position="212"/>
    </location>
</feature>
<dbReference type="EMBL" id="JAEHOE010000030">
    <property type="protein sequence ID" value="KAG2494496.1"/>
    <property type="molecule type" value="Genomic_DNA"/>
</dbReference>
<gene>
    <name evidence="10" type="ORF">HYH03_007265</name>
</gene>
<comment type="similarity">
    <text evidence="7">Belongs to the class I-like SAM-binding methyltransferase superfamily. C5-methyltransferase family.</text>
</comment>
<evidence type="ECO:0000259" key="9">
    <source>
        <dbReference type="Pfam" id="PF12047"/>
    </source>
</evidence>
<feature type="region of interest" description="Disordered" evidence="8">
    <location>
        <begin position="721"/>
        <end position="754"/>
    </location>
</feature>
<dbReference type="InterPro" id="IPR031303">
    <property type="entry name" value="C5_meth_CS"/>
</dbReference>
<dbReference type="InterPro" id="IPR001525">
    <property type="entry name" value="C5_MeTfrase"/>
</dbReference>
<dbReference type="Gene3D" id="3.90.120.10">
    <property type="entry name" value="DNA Methylase, subunit A, domain 2"/>
    <property type="match status" value="1"/>
</dbReference>
<dbReference type="InterPro" id="IPR022702">
    <property type="entry name" value="Cytosine_MeTrfase1_RFD"/>
</dbReference>
<feature type="compositionally biased region" description="Low complexity" evidence="8">
    <location>
        <begin position="91"/>
        <end position="105"/>
    </location>
</feature>
<feature type="compositionally biased region" description="Basic residues" evidence="8">
    <location>
        <begin position="1385"/>
        <end position="1396"/>
    </location>
</feature>
<dbReference type="InterPro" id="IPR029063">
    <property type="entry name" value="SAM-dependent_MTases_sf"/>
</dbReference>
<dbReference type="GO" id="GO:0003886">
    <property type="term" value="F:DNA (cytosine-5-)-methyltransferase activity"/>
    <property type="evidence" value="ECO:0007669"/>
    <property type="project" value="UniProtKB-EC"/>
</dbReference>
<feature type="compositionally biased region" description="Low complexity" evidence="8">
    <location>
        <begin position="1558"/>
        <end position="1569"/>
    </location>
</feature>
<feature type="region of interest" description="Disordered" evidence="8">
    <location>
        <begin position="1162"/>
        <end position="1190"/>
    </location>
</feature>
<accession>A0A835Y5F2</accession>
<dbReference type="PROSITE" id="PS51679">
    <property type="entry name" value="SAM_MT_C5"/>
    <property type="match status" value="1"/>
</dbReference>
<evidence type="ECO:0000256" key="4">
    <source>
        <dbReference type="ARBA" id="ARBA00022679"/>
    </source>
</evidence>
<feature type="region of interest" description="Disordered" evidence="8">
    <location>
        <begin position="2037"/>
        <end position="2062"/>
    </location>
</feature>
<feature type="domain" description="RFTS" evidence="9">
    <location>
        <begin position="319"/>
        <end position="459"/>
    </location>
</feature>
<dbReference type="Pfam" id="PF12047">
    <property type="entry name" value="DNMT1-RFD"/>
    <property type="match status" value="2"/>
</dbReference>
<feature type="compositionally biased region" description="Gly residues" evidence="8">
    <location>
        <begin position="731"/>
        <end position="754"/>
    </location>
</feature>
<dbReference type="GO" id="GO:0032259">
    <property type="term" value="P:methylation"/>
    <property type="evidence" value="ECO:0007669"/>
    <property type="project" value="UniProtKB-KW"/>
</dbReference>
<dbReference type="EC" id="2.1.1.37" evidence="2"/>
<name>A0A835Y5F2_9CHLO</name>
<dbReference type="Pfam" id="PF00145">
    <property type="entry name" value="DNA_methylase"/>
    <property type="match status" value="3"/>
</dbReference>
<keyword evidence="4 7" id="KW-0808">Transferase</keyword>
<feature type="compositionally biased region" description="Acidic residues" evidence="8">
    <location>
        <begin position="1361"/>
        <end position="1381"/>
    </location>
</feature>
<dbReference type="PANTHER" id="PTHR10629">
    <property type="entry name" value="CYTOSINE-SPECIFIC METHYLTRANSFERASE"/>
    <property type="match status" value="1"/>
</dbReference>
<feature type="compositionally biased region" description="Basic and acidic residues" evidence="8">
    <location>
        <begin position="1547"/>
        <end position="1557"/>
    </location>
</feature>
<sequence>MRAAGPKGGKAAKAKPVQEAPVPDKEKTNAAKGTKRPAEPKDKAAAPAADAPAAPAAVAAAAASADAAAQQRAKKQKAASAAKDAADTKKAAATAAAKPVAEPPTKVGPKKGAQASAAEAKVTKAAQPVKKAPAVKKPAQPEPEAMQVEEAVTEAAPAKAGSKKASGKRPPAAPAAAAAAVAAPAKKAGGVGKKRAASTQQQADEAVPSSSDSDSDDDAAEDVEEADGTSSDGEEAGQGGAEGRGGSRRDAGLARRAAAKVQSYKEDRGEGAGAKRGRKGDEDEERLTVKEVPEAADESDALAATASPNGATLPAAGAVRMLLDFSLTDGEGRPEPLSQLTHVKGGLFVSGGVYPAGTALNDKGRLGPGIDRMSGRRAARLGPVTAWRLKYSATAEPQIVITTALASYECGRPAPAYKKNLDTLSKQIELAGAVHKALCSSAGGRPEATFEDVLHRVARSKVSQAYGGASAALRVHGSFLLEQLAAMSAAPAEDPKGKGKGKAAATSADCSLAEGPFAKGLRDHMESRSALPFSIDTLRMLEGGGAPGIHIATDGGAAAAAEAAAAAGGAGAGDGGDQEAADAALAAQLYAEECANYAAGGGRAGKGRGAGGKGARAQEKTYLQVREEEIADDYPAPKEYSPGEDVEEWDEMVLMDDDLVGRGYMDEEEEVPRTLSDFAIYNADGFMTTLELVPMEAVDDFDGVFASGVIADDLGEDYGGDLGAGEQAGDAGAGGSGAGGSGAGGSGSGGSGGGGGGAPRYYLSAVREWYVEAGPESSVVLHLRTDCGTYRLLRPHTSYAPWHAVVRRVVAVGATLLAWLQAEDRAARLGLGEAVARLAALEPGHAAHVGGKAADVERFLSVHAQVILKLFSRYPVKAVAKSGLALALREKLNQRRCRELGAAKAAGKGRKGFRPAPKKTSAVNPVKLRQERKGTGSGRPVAMPATTTQQVRRVWTAYFDAQAGGTPPAALVDQAPAGAEAEAGQGGSSSSASSAPAAPASVAKETRERLRKAQAELKKWKLEEPKPADAASGHTLYGAAVCGALRLTPGAVIRLGRLAGSGSDASDPDDSSSDDSDAEAGAGDAMEVDGGGAGGAAGPSRQVDLAAVLTRGRFGMVQCIYAPKGDAAKPRIQVRRLVHGRDTVLGDVAQACELFLLDSTPRPAVPASAGGPRTRPPGVGGPGGDVEEAPLNGTTVAELLEPPPAPAAADHTQRLASAKADLELQAANAERIARGASPCFLLRHVYCPGAGMFAALRRKALGLGSYVEVSEPAPPLLVLPGGRGFTKQEVSYEVGDFMYIRAAAFDDGSKGPGAKAQLESSDDEEEEEEAPAKPAAEGRRKQPARAALPAKGRGKGKAAVEEDDEEESEEEEDDDEEEEEEEKPKSRKGARRKTHKGSNEGLRPWAIAQLLGVETKTVGGRELPASVKVRRFYRPEDIDADLAYRADWWELYAPPSAAAGTAAAAEAEALELPVAEVYGKCAVLVGRPRPSSPVLDTFVVVGSHNPAKPHPACLGPAPTSLDLPVAPPPAAPKAGAKGGAKAAAAKASDRAANEREQAAANGGAGAKAAAGEEEGADAAVEKLTTMDIFAGCGGLSEGMHQAGVADTRWAIEYDARAAEAFALNNPDAKVFCANCNVLLRAAMVAHGMESDCVSDPAAVEGAEALEPGLRAALPGPGAVELMMGGPPCQGYSGMNRFNKGTWSQVQNSMVMAYLSFCDFYRPRFFLLENVRNFVAYSGGRVFRLVVRTLLDLGYQVRFGILNAGQFGAPQSRKRTFIWAGLPGELLPDWPSPRHVFLSTQLGVRMAAADSGPQAAAPFWASRPPLPGAPLRTVTVRDAIGDLPPVGNDAREEELPYTGQPASAYQRGIRGQAGATISHHLVKPMNELNLERCRCIPKGVPGADWRVLQDIVARDPSRELFNGQPLVPWCLPNTAARHNGWRGLYGRLDPAGHFPTATTDPNPMGKVGQVFHPDQDRIVSVRECARAQGFPDTFQFAGSVQCRHRQVGNAVPPPLARALGLQLRRALQEKRAQEAAEAAQELQALRARRKQQQQQQGAKGAAK</sequence>
<feature type="compositionally biased region" description="Basic residues" evidence="8">
    <location>
        <begin position="907"/>
        <end position="917"/>
    </location>
</feature>
<feature type="compositionally biased region" description="Low complexity" evidence="8">
    <location>
        <begin position="1"/>
        <end position="15"/>
    </location>
</feature>
<feature type="compositionally biased region" description="Low complexity" evidence="8">
    <location>
        <begin position="168"/>
        <end position="188"/>
    </location>
</feature>
<evidence type="ECO:0000256" key="2">
    <source>
        <dbReference type="ARBA" id="ARBA00011975"/>
    </source>
</evidence>
<feature type="region of interest" description="Disordered" evidence="8">
    <location>
        <begin position="969"/>
        <end position="1011"/>
    </location>
</feature>
<feature type="compositionally biased region" description="Low complexity" evidence="8">
    <location>
        <begin position="974"/>
        <end position="1001"/>
    </location>
</feature>
<dbReference type="PANTHER" id="PTHR10629:SF52">
    <property type="entry name" value="DNA (CYTOSINE-5)-METHYLTRANSFERASE 1"/>
    <property type="match status" value="1"/>
</dbReference>
<organism evidence="10 11">
    <name type="scientific">Edaphochlamys debaryana</name>
    <dbReference type="NCBI Taxonomy" id="47281"/>
    <lineage>
        <taxon>Eukaryota</taxon>
        <taxon>Viridiplantae</taxon>
        <taxon>Chlorophyta</taxon>
        <taxon>core chlorophytes</taxon>
        <taxon>Chlorophyceae</taxon>
        <taxon>CS clade</taxon>
        <taxon>Chlamydomonadales</taxon>
        <taxon>Chlamydomonadales incertae sedis</taxon>
        <taxon>Edaphochlamys</taxon>
    </lineage>
</organism>
<dbReference type="SUPFAM" id="SSF53335">
    <property type="entry name" value="S-adenosyl-L-methionine-dependent methyltransferases"/>
    <property type="match status" value="1"/>
</dbReference>
<feature type="compositionally biased region" description="Low complexity" evidence="8">
    <location>
        <begin position="2051"/>
        <end position="2062"/>
    </location>
</feature>
<comment type="subcellular location">
    <subcellularLocation>
        <location evidence="1">Nucleus</location>
    </subcellularLocation>
</comment>
<feature type="region of interest" description="Disordered" evidence="8">
    <location>
        <begin position="1511"/>
        <end position="1569"/>
    </location>
</feature>
<evidence type="ECO:0000313" key="10">
    <source>
        <dbReference type="EMBL" id="KAG2494496.1"/>
    </source>
</evidence>
<dbReference type="GO" id="GO:0005634">
    <property type="term" value="C:nucleus"/>
    <property type="evidence" value="ECO:0007669"/>
    <property type="project" value="UniProtKB-SubCell"/>
</dbReference>
<dbReference type="PRINTS" id="PR00105">
    <property type="entry name" value="C5METTRFRASE"/>
</dbReference>
<proteinExistence type="inferred from homology"/>
<feature type="compositionally biased region" description="Low complexity" evidence="8">
    <location>
        <begin position="45"/>
        <end position="71"/>
    </location>
</feature>
<dbReference type="Gene3D" id="3.40.50.150">
    <property type="entry name" value="Vaccinia Virus protein VP39"/>
    <property type="match status" value="1"/>
</dbReference>
<dbReference type="PROSITE" id="PS00095">
    <property type="entry name" value="C5_MTASE_2"/>
    <property type="match status" value="1"/>
</dbReference>
<feature type="region of interest" description="Disordered" evidence="8">
    <location>
        <begin position="1"/>
        <end position="311"/>
    </location>
</feature>
<feature type="region of interest" description="Disordered" evidence="8">
    <location>
        <begin position="1060"/>
        <end position="1099"/>
    </location>
</feature>
<evidence type="ECO:0000256" key="3">
    <source>
        <dbReference type="ARBA" id="ARBA00022603"/>
    </source>
</evidence>
<feature type="compositionally biased region" description="Acidic residues" evidence="8">
    <location>
        <begin position="1320"/>
        <end position="1329"/>
    </location>
</feature>